<dbReference type="Proteomes" id="UP001210678">
    <property type="component" value="Unassembled WGS sequence"/>
</dbReference>
<dbReference type="EMBL" id="JAQLOI010000003">
    <property type="protein sequence ID" value="MDB1125840.1"/>
    <property type="molecule type" value="Genomic_DNA"/>
</dbReference>
<dbReference type="Pfam" id="PF05742">
    <property type="entry name" value="TANGO2"/>
    <property type="match status" value="1"/>
</dbReference>
<keyword evidence="2" id="KW-1185">Reference proteome</keyword>
<dbReference type="RefSeq" id="WP_272139915.1">
    <property type="nucleotide sequence ID" value="NZ_JAQLOI010000003.1"/>
</dbReference>
<comment type="caution">
    <text evidence="1">The sequence shown here is derived from an EMBL/GenBank/DDBJ whole genome shotgun (WGS) entry which is preliminary data.</text>
</comment>
<organism evidence="1 2">
    <name type="scientific">Vibrio algarum</name>
    <dbReference type="NCBI Taxonomy" id="3020714"/>
    <lineage>
        <taxon>Bacteria</taxon>
        <taxon>Pseudomonadati</taxon>
        <taxon>Pseudomonadota</taxon>
        <taxon>Gammaproteobacteria</taxon>
        <taxon>Vibrionales</taxon>
        <taxon>Vibrionaceae</taxon>
        <taxon>Vibrio</taxon>
    </lineage>
</organism>
<gene>
    <name evidence="1" type="ORF">PGX00_20115</name>
</gene>
<proteinExistence type="predicted"/>
<evidence type="ECO:0000313" key="2">
    <source>
        <dbReference type="Proteomes" id="UP001210678"/>
    </source>
</evidence>
<reference evidence="1 2" key="1">
    <citation type="submission" date="2023-01" db="EMBL/GenBank/DDBJ databases">
        <title>Vibrio sp. KJ40-1 sp.nov, isolated from marine algae.</title>
        <authorList>
            <person name="Butt M."/>
            <person name="Kim J.M.J."/>
            <person name="Jeon C.O.C."/>
        </authorList>
    </citation>
    <scope>NUCLEOTIDE SEQUENCE [LARGE SCALE GENOMIC DNA]</scope>
    <source>
        <strain evidence="1 2">KJ40-1</strain>
    </source>
</reference>
<protein>
    <submittedName>
        <fullName evidence="1">NRDE family protein</fullName>
    </submittedName>
</protein>
<evidence type="ECO:0000313" key="1">
    <source>
        <dbReference type="EMBL" id="MDB1125840.1"/>
    </source>
</evidence>
<name>A0ABT4YW85_9VIBR</name>
<dbReference type="InterPro" id="IPR008551">
    <property type="entry name" value="TANGO2"/>
</dbReference>
<sequence>MCTASWLLDETGYQVFFNRDEQIGRAKALPPAQFTSEQSINYLMPVDPVGKGSWIATNEFGLTLCLLNFYQGELPNGELVSRGQLVKSYAHYSNAEALIADFTTLSLTQYAPFTLVIFDTQLSSEQGHVKALQWDGKSLVDSLPLPPLISSAVDADNVRASRRSLFAKFNAIEENTTSRLLFHHSHEPEQGHFSPCMHRDDAHTVSFTHITVTKATIQVNYQDGSPCLQSPYHKSSLSKLNAKQIEKFA</sequence>
<accession>A0ABT4YW85</accession>